<feature type="chain" id="PRO_5045191076" evidence="13">
    <location>
        <begin position="44"/>
        <end position="637"/>
    </location>
</feature>
<accession>A0ABZ0ICT0</accession>
<evidence type="ECO:0000256" key="4">
    <source>
        <dbReference type="ARBA" id="ARBA00022452"/>
    </source>
</evidence>
<keyword evidence="3 11" id="KW-0813">Transport</keyword>
<evidence type="ECO:0000256" key="3">
    <source>
        <dbReference type="ARBA" id="ARBA00022448"/>
    </source>
</evidence>
<dbReference type="InterPro" id="IPR000531">
    <property type="entry name" value="Beta-barrel_TonB"/>
</dbReference>
<protein>
    <submittedName>
        <fullName evidence="16">TonB-dependent receptor</fullName>
    </submittedName>
</protein>
<dbReference type="CDD" id="cd01347">
    <property type="entry name" value="ligand_gated_channel"/>
    <property type="match status" value="1"/>
</dbReference>
<evidence type="ECO:0000256" key="9">
    <source>
        <dbReference type="ARBA" id="ARBA00023170"/>
    </source>
</evidence>
<dbReference type="Pfam" id="PF00593">
    <property type="entry name" value="TonB_dep_Rec_b-barrel"/>
    <property type="match status" value="1"/>
</dbReference>
<feature type="signal peptide" evidence="13">
    <location>
        <begin position="1"/>
        <end position="43"/>
    </location>
</feature>
<keyword evidence="7 12" id="KW-0798">TonB box</keyword>
<evidence type="ECO:0000259" key="14">
    <source>
        <dbReference type="Pfam" id="PF00593"/>
    </source>
</evidence>
<dbReference type="InterPro" id="IPR037066">
    <property type="entry name" value="Plug_dom_sf"/>
</dbReference>
<sequence>MYSNTRSNARSKNSTAARKALVNTPRNALLACGLFATAMNVSAQNPLEEVVISSSRVPTPLREVGTSVTVLSEDEIVQRGFLSLPDLLRTQASVAATNNGGAGKATSLRIRGEEGYRTLVIIDGIDISDTSSPQVSPRLEQLLTTGISRVEILRGPQGLTYGADAGGVINIRTATPDEGLGGGVAIEQGRYGTQQLSGRIGGTFEAGDFLISGADFSTDGFNARNTDTDLRDDDGYENQTLHARGGWNLSDQLRIEGVVRQVEGENAFDACFNSAFLPTNACDDSFEQNSWRLSASLTQEQFTHELAYSENTTDRDFFAEGVSFFQAEGSLERLSYVGQWLQSDGLSLVYGVDREKESIDDGSFDRSRDQTGVYGEYQGHFNDQLSVTAGLRYDDNDDFGDYISYRLSGAWTTTMAGGELKLKGAYGTGFRAPSLYEISYNNGPFASPPASDTVLTEETSEGYDVGIAWASESGTYLEATWFDQEIDDLITFDLIAFSGYIQDAGLSDSTGIELIAELPLALGFRLSGNYTWNETTSADGQQRAFRPEHLANLGLAYIDPESKLRLGINLRSSTDAVDTLGNPLDDYVLMDVNASINLFRGLTIYARLENALDEDYVEIPTYNTAGQAAYAGVRYEF</sequence>
<gene>
    <name evidence="16" type="ORF">R0137_13205</name>
</gene>
<proteinExistence type="inferred from homology"/>
<dbReference type="Pfam" id="PF07715">
    <property type="entry name" value="Plug"/>
    <property type="match status" value="1"/>
</dbReference>
<dbReference type="PROSITE" id="PS52016">
    <property type="entry name" value="TONB_DEPENDENT_REC_3"/>
    <property type="match status" value="1"/>
</dbReference>
<dbReference type="InterPro" id="IPR039426">
    <property type="entry name" value="TonB-dep_rcpt-like"/>
</dbReference>
<evidence type="ECO:0000313" key="16">
    <source>
        <dbReference type="EMBL" id="WOJ96195.1"/>
    </source>
</evidence>
<evidence type="ECO:0000256" key="10">
    <source>
        <dbReference type="ARBA" id="ARBA00023237"/>
    </source>
</evidence>
<evidence type="ECO:0000256" key="2">
    <source>
        <dbReference type="ARBA" id="ARBA00008143"/>
    </source>
</evidence>
<evidence type="ECO:0000256" key="5">
    <source>
        <dbReference type="ARBA" id="ARBA00022692"/>
    </source>
</evidence>
<evidence type="ECO:0000256" key="7">
    <source>
        <dbReference type="ARBA" id="ARBA00023077"/>
    </source>
</evidence>
<dbReference type="EMBL" id="CP136865">
    <property type="protein sequence ID" value="WOJ96195.1"/>
    <property type="molecule type" value="Genomic_DNA"/>
</dbReference>
<keyword evidence="4 11" id="KW-1134">Transmembrane beta strand</keyword>
<keyword evidence="9 16" id="KW-0675">Receptor</keyword>
<evidence type="ECO:0000256" key="11">
    <source>
        <dbReference type="PROSITE-ProRule" id="PRU01360"/>
    </source>
</evidence>
<comment type="similarity">
    <text evidence="2">Belongs to the TonB-dependent receptor family. Hemoglobin/haptoglobin binding protein subfamily.</text>
</comment>
<organism evidence="16 17">
    <name type="scientific">Congregibacter brevis</name>
    <dbReference type="NCBI Taxonomy" id="3081201"/>
    <lineage>
        <taxon>Bacteria</taxon>
        <taxon>Pseudomonadati</taxon>
        <taxon>Pseudomonadota</taxon>
        <taxon>Gammaproteobacteria</taxon>
        <taxon>Cellvibrionales</taxon>
        <taxon>Halieaceae</taxon>
        <taxon>Congregibacter</taxon>
    </lineage>
</organism>
<dbReference type="InterPro" id="IPR036942">
    <property type="entry name" value="Beta-barrel_TonB_sf"/>
</dbReference>
<dbReference type="SUPFAM" id="SSF56935">
    <property type="entry name" value="Porins"/>
    <property type="match status" value="1"/>
</dbReference>
<dbReference type="Proteomes" id="UP001626549">
    <property type="component" value="Chromosome"/>
</dbReference>
<feature type="domain" description="TonB-dependent receptor plug" evidence="15">
    <location>
        <begin position="61"/>
        <end position="167"/>
    </location>
</feature>
<dbReference type="Gene3D" id="2.40.170.20">
    <property type="entry name" value="TonB-dependent receptor, beta-barrel domain"/>
    <property type="match status" value="1"/>
</dbReference>
<keyword evidence="6 13" id="KW-0732">Signal</keyword>
<dbReference type="InterPro" id="IPR012910">
    <property type="entry name" value="Plug_dom"/>
</dbReference>
<comment type="subcellular location">
    <subcellularLocation>
        <location evidence="1 11">Cell outer membrane</location>
        <topology evidence="1 11">Multi-pass membrane protein</topology>
    </subcellularLocation>
</comment>
<dbReference type="RefSeq" id="WP_407326883.1">
    <property type="nucleotide sequence ID" value="NZ_CP136865.1"/>
</dbReference>
<evidence type="ECO:0000256" key="6">
    <source>
        <dbReference type="ARBA" id="ARBA00022729"/>
    </source>
</evidence>
<evidence type="ECO:0000256" key="13">
    <source>
        <dbReference type="SAM" id="SignalP"/>
    </source>
</evidence>
<name>A0ABZ0ICT0_9GAMM</name>
<evidence type="ECO:0000259" key="15">
    <source>
        <dbReference type="Pfam" id="PF07715"/>
    </source>
</evidence>
<dbReference type="PANTHER" id="PTHR30069:SF29">
    <property type="entry name" value="HEMOGLOBIN AND HEMOGLOBIN-HAPTOGLOBIN-BINDING PROTEIN 1-RELATED"/>
    <property type="match status" value="1"/>
</dbReference>
<evidence type="ECO:0000313" key="17">
    <source>
        <dbReference type="Proteomes" id="UP001626549"/>
    </source>
</evidence>
<dbReference type="Gene3D" id="2.170.130.10">
    <property type="entry name" value="TonB-dependent receptor, plug domain"/>
    <property type="match status" value="1"/>
</dbReference>
<dbReference type="PANTHER" id="PTHR30069">
    <property type="entry name" value="TONB-DEPENDENT OUTER MEMBRANE RECEPTOR"/>
    <property type="match status" value="1"/>
</dbReference>
<keyword evidence="5 11" id="KW-0812">Transmembrane</keyword>
<evidence type="ECO:0000256" key="8">
    <source>
        <dbReference type="ARBA" id="ARBA00023136"/>
    </source>
</evidence>
<keyword evidence="8 11" id="KW-0472">Membrane</keyword>
<evidence type="ECO:0000256" key="12">
    <source>
        <dbReference type="RuleBase" id="RU003357"/>
    </source>
</evidence>
<feature type="domain" description="TonB-dependent receptor-like beta-barrel" evidence="14">
    <location>
        <begin position="190"/>
        <end position="610"/>
    </location>
</feature>
<reference evidence="16 17" key="1">
    <citation type="submission" date="2023-10" db="EMBL/GenBank/DDBJ databases">
        <title>Two novel species belonging to the OM43/NOR5 clade.</title>
        <authorList>
            <person name="Park M."/>
        </authorList>
    </citation>
    <scope>NUCLEOTIDE SEQUENCE [LARGE SCALE GENOMIC DNA]</scope>
    <source>
        <strain evidence="16 17">IMCC45268</strain>
    </source>
</reference>
<keyword evidence="17" id="KW-1185">Reference proteome</keyword>
<evidence type="ECO:0000256" key="1">
    <source>
        <dbReference type="ARBA" id="ARBA00004571"/>
    </source>
</evidence>
<keyword evidence="10 11" id="KW-0998">Cell outer membrane</keyword>